<evidence type="ECO:0000313" key="1">
    <source>
        <dbReference type="EMBL" id="MBS4540039.1"/>
    </source>
</evidence>
<dbReference type="AlphaFoldDB" id="A0A942ZAA7"/>
<dbReference type="Pfam" id="PF06949">
    <property type="entry name" value="DUF1292"/>
    <property type="match status" value="1"/>
</dbReference>
<protein>
    <submittedName>
        <fullName evidence="1">DUF1292 domain-containing protein</fullName>
    </submittedName>
</protein>
<gene>
    <name evidence="1" type="ORF">GOQ27_16295</name>
</gene>
<name>A0A942ZAA7_9FIRM</name>
<proteinExistence type="predicted"/>
<comment type="caution">
    <text evidence="1">The sequence shown here is derived from an EMBL/GenBank/DDBJ whole genome shotgun (WGS) entry which is preliminary data.</text>
</comment>
<reference evidence="1" key="1">
    <citation type="submission" date="2019-12" db="EMBL/GenBank/DDBJ databases">
        <title>Clostridiaceae gen. nov. sp. nov., isolated from sediment in Xinjiang, China.</title>
        <authorList>
            <person name="Zhang R."/>
        </authorList>
    </citation>
    <scope>NUCLEOTIDE SEQUENCE</scope>
    <source>
        <strain evidence="1">D2Q-11</strain>
    </source>
</reference>
<accession>A0A942ZAA7</accession>
<organism evidence="1 2">
    <name type="scientific">Anaeromonas frigoriresistens</name>
    <dbReference type="NCBI Taxonomy" id="2683708"/>
    <lineage>
        <taxon>Bacteria</taxon>
        <taxon>Bacillati</taxon>
        <taxon>Bacillota</taxon>
        <taxon>Tissierellia</taxon>
        <taxon>Tissierellales</taxon>
        <taxon>Thermohalobacteraceae</taxon>
        <taxon>Anaeromonas</taxon>
    </lineage>
</organism>
<dbReference type="Proteomes" id="UP000724672">
    <property type="component" value="Unassembled WGS sequence"/>
</dbReference>
<sequence>MEEKFVFIDENGKEHNFEIIHLFEVEESEYAVVQPDDMEEGLLLKVEYDENGDAFLMEIEEQKEFDEVSELYMQLVDEE</sequence>
<dbReference type="InterPro" id="IPR009711">
    <property type="entry name" value="UPF0473"/>
</dbReference>
<keyword evidence="2" id="KW-1185">Reference proteome</keyword>
<dbReference type="RefSeq" id="WP_203367937.1">
    <property type="nucleotide sequence ID" value="NZ_WSFT01000053.1"/>
</dbReference>
<dbReference type="EMBL" id="WSFT01000053">
    <property type="protein sequence ID" value="MBS4540039.1"/>
    <property type="molecule type" value="Genomic_DNA"/>
</dbReference>
<evidence type="ECO:0000313" key="2">
    <source>
        <dbReference type="Proteomes" id="UP000724672"/>
    </source>
</evidence>